<evidence type="ECO:0000313" key="3">
    <source>
        <dbReference type="Proteomes" id="UP000009170"/>
    </source>
</evidence>
<dbReference type="InParanoid" id="Q00TP0"/>
<dbReference type="EMBL" id="KZ155790">
    <property type="protein sequence ID" value="OUS45312.1"/>
    <property type="molecule type" value="Genomic_DNA"/>
</dbReference>
<accession>A0A1Y5IDU1</accession>
<gene>
    <name evidence="2" type="ORF">BE221DRAFT_76618</name>
    <name evidence="1" type="ORF">OT_ostta17g00420</name>
</gene>
<evidence type="ECO:0000313" key="1">
    <source>
        <dbReference type="EMBL" id="CAL57776.1"/>
    </source>
</evidence>
<sequence>MASTALNVLLRPRVFARATRTVAARRSTVVRAEGASERLQDALKEAEQCVDDCAVLWDDVEELSAATKDSSDDSMQEVAISDADKKFIESTKATIAAARAAGSVDEKTMKEIEAAAKGVKEVAKKVNQARVAKIEAALEAALAAAKECTDDCAVAWETVEELSASKSRETNRD</sequence>
<organism evidence="1 3">
    <name type="scientific">Ostreococcus tauri</name>
    <name type="common">Marine green alga</name>
    <dbReference type="NCBI Taxonomy" id="70448"/>
    <lineage>
        <taxon>Eukaryota</taxon>
        <taxon>Viridiplantae</taxon>
        <taxon>Chlorophyta</taxon>
        <taxon>Mamiellophyceae</taxon>
        <taxon>Mamiellales</taxon>
        <taxon>Bathycoccaceae</taxon>
        <taxon>Ostreococcus</taxon>
    </lineage>
</organism>
<dbReference type="GeneID" id="9838014"/>
<accession>Q00TP0</accession>
<dbReference type="RefSeq" id="XP_003083809.1">
    <property type="nucleotide sequence ID" value="XM_003083761.1"/>
</dbReference>
<reference evidence="1" key="2">
    <citation type="journal article" date="2014" name="BMC Genomics">
        <title>An improved genome of the model marine alga Ostreococcus tauri unfolds by assessing Illumina de novo assemblies.</title>
        <authorList>
            <person name="Blanc-Mathieu R."/>
            <person name="Verhelst B."/>
            <person name="Derelle E."/>
            <person name="Rombauts S."/>
            <person name="Bouget F.Y."/>
            <person name="Carre I."/>
            <person name="Chateau A."/>
            <person name="Eyre-Walker A."/>
            <person name="Grimsley N."/>
            <person name="Moreau H."/>
            <person name="Piegu B."/>
            <person name="Rivals E."/>
            <person name="Schackwitz W."/>
            <person name="Van de Peer Y."/>
            <person name="Piganeau G."/>
        </authorList>
    </citation>
    <scope>NUCLEOTIDE SEQUENCE</scope>
    <source>
        <strain evidence="1">RCC4221</strain>
    </source>
</reference>
<dbReference type="Proteomes" id="UP000009170">
    <property type="component" value="Unassembled WGS sequence"/>
</dbReference>
<proteinExistence type="predicted"/>
<dbReference type="OMA" id="MNFIKET"/>
<name>Q00TP0_OSTTA</name>
<dbReference type="EMBL" id="CAID01000017">
    <property type="protein sequence ID" value="CAL57776.1"/>
    <property type="molecule type" value="Genomic_DNA"/>
</dbReference>
<reference evidence="2" key="3">
    <citation type="submission" date="2017-04" db="EMBL/GenBank/DDBJ databases">
        <title>Population genomics of picophytoplankton unveils novel chromosome hypervariability.</title>
        <authorList>
            <consortium name="DOE Joint Genome Institute"/>
            <person name="Blanc-Mathieu R."/>
            <person name="Krasovec M."/>
            <person name="Hebrard M."/>
            <person name="Yau S."/>
            <person name="Desgranges E."/>
            <person name="Martin J."/>
            <person name="Schackwitz W."/>
            <person name="Kuo A."/>
            <person name="Salin G."/>
            <person name="Donnadieu C."/>
            <person name="Desdevises Y."/>
            <person name="Sanchez-Ferandin S."/>
            <person name="Moreau H."/>
            <person name="Rivals E."/>
            <person name="Grigoriev I.V."/>
            <person name="Grimsley N."/>
            <person name="Eyre-Walker A."/>
            <person name="Piganeau G."/>
        </authorList>
    </citation>
    <scope>NUCLEOTIDE SEQUENCE [LARGE SCALE GENOMIC DNA]</scope>
    <source>
        <strain evidence="2">RCC 1115</strain>
    </source>
</reference>
<dbReference type="KEGG" id="ota:OT_ostta17g00420"/>
<dbReference type="Proteomes" id="UP000195557">
    <property type="component" value="Unassembled WGS sequence"/>
</dbReference>
<dbReference type="OrthoDB" id="498375at2759"/>
<protein>
    <submittedName>
        <fullName evidence="1">Unnamed product</fullName>
    </submittedName>
</protein>
<reference evidence="1 3" key="1">
    <citation type="journal article" date="2006" name="Proc. Natl. Acad. Sci. U.S.A.">
        <title>Genome analysis of the smallest free-living eukaryote Ostreococcus tauri unveils many unique features.</title>
        <authorList>
            <person name="Derelle E."/>
            <person name="Ferraz C."/>
            <person name="Rombauts S."/>
            <person name="Rouze P."/>
            <person name="Worden A.Z."/>
            <person name="Robbens S."/>
            <person name="Partensky F."/>
            <person name="Degroeve S."/>
            <person name="Echeynie S."/>
            <person name="Cooke R."/>
            <person name="Saeys Y."/>
            <person name="Wuyts J."/>
            <person name="Jabbari K."/>
            <person name="Bowler C."/>
            <person name="Panaud O."/>
            <person name="Piegu B."/>
            <person name="Ball S.G."/>
            <person name="Ral J.-P."/>
            <person name="Bouget F.-Y."/>
            <person name="Piganeau G."/>
            <person name="De Baets B."/>
            <person name="Picard A."/>
            <person name="Delseny M."/>
            <person name="Demaille J."/>
            <person name="Van de Peer Y."/>
            <person name="Moreau H."/>
        </authorList>
    </citation>
    <scope>NUCLEOTIDE SEQUENCE [LARGE SCALE GENOMIC DNA]</scope>
    <source>
        <strain evidence="1 3">OTTH0595</strain>
    </source>
</reference>
<keyword evidence="3" id="KW-1185">Reference proteome</keyword>
<accession>A0A454XVV4</accession>
<evidence type="ECO:0000313" key="2">
    <source>
        <dbReference type="EMBL" id="OUS45312.1"/>
    </source>
</evidence>
<dbReference type="AlphaFoldDB" id="Q00TP0"/>